<keyword evidence="4" id="KW-0862">Zinc</keyword>
<evidence type="ECO:0000313" key="5">
    <source>
        <dbReference type="EMBL" id="SBT64241.1"/>
    </source>
</evidence>
<feature type="binding site" evidence="4">
    <location>
        <position position="21"/>
    </location>
    <ligand>
        <name>Mg(2+)</name>
        <dbReference type="ChEBI" id="CHEBI:18420"/>
    </ligand>
</feature>
<dbReference type="SUPFAM" id="SSF56784">
    <property type="entry name" value="HAD-like"/>
    <property type="match status" value="1"/>
</dbReference>
<keyword evidence="1" id="KW-0378">Hydrolase</keyword>
<feature type="site" description="Stabilizes the phosphoryl group" evidence="3">
    <location>
        <position position="122"/>
    </location>
</feature>
<dbReference type="InterPro" id="IPR006549">
    <property type="entry name" value="HAD-SF_hydro_IIIA"/>
</dbReference>
<keyword evidence="6" id="KW-1185">Reference proteome</keyword>
<dbReference type="InterPro" id="IPR036412">
    <property type="entry name" value="HAD-like_sf"/>
</dbReference>
<dbReference type="GO" id="GO:0005737">
    <property type="term" value="C:cytoplasm"/>
    <property type="evidence" value="ECO:0007669"/>
    <property type="project" value="UniProtKB-SubCell"/>
</dbReference>
<organism evidence="5 6">
    <name type="scientific">Micromonospora sediminicola</name>
    <dbReference type="NCBI Taxonomy" id="946078"/>
    <lineage>
        <taxon>Bacteria</taxon>
        <taxon>Bacillati</taxon>
        <taxon>Actinomycetota</taxon>
        <taxon>Actinomycetes</taxon>
        <taxon>Micromonosporales</taxon>
        <taxon>Micromonosporaceae</taxon>
        <taxon>Micromonospora</taxon>
    </lineage>
</organism>
<dbReference type="InterPro" id="IPR004446">
    <property type="entry name" value="Heptose_bisP_phosphatase"/>
</dbReference>
<evidence type="ECO:0000256" key="2">
    <source>
        <dbReference type="PIRSR" id="PIRSR004682-1"/>
    </source>
</evidence>
<feature type="binding site" evidence="4">
    <location>
        <position position="118"/>
    </location>
    <ligand>
        <name>Zn(2+)</name>
        <dbReference type="ChEBI" id="CHEBI:29105"/>
    </ligand>
</feature>
<dbReference type="InterPro" id="IPR023214">
    <property type="entry name" value="HAD_sf"/>
</dbReference>
<dbReference type="PIRSF" id="PIRSF004682">
    <property type="entry name" value="GmhB"/>
    <property type="match status" value="1"/>
</dbReference>
<dbReference type="NCBIfam" id="TIGR01662">
    <property type="entry name" value="HAD-SF-IIIA"/>
    <property type="match status" value="1"/>
</dbReference>
<dbReference type="Gene3D" id="3.40.50.1000">
    <property type="entry name" value="HAD superfamily/HAD-like"/>
    <property type="match status" value="1"/>
</dbReference>
<dbReference type="GO" id="GO:0016791">
    <property type="term" value="F:phosphatase activity"/>
    <property type="evidence" value="ECO:0007669"/>
    <property type="project" value="InterPro"/>
</dbReference>
<dbReference type="Proteomes" id="UP000199558">
    <property type="component" value="Unassembled WGS sequence"/>
</dbReference>
<comment type="cofactor">
    <cofactor evidence="4">
        <name>Mg(2+)</name>
        <dbReference type="ChEBI" id="CHEBI:18420"/>
    </cofactor>
</comment>
<comment type="cofactor">
    <cofactor evidence="4">
        <name>Zn(2+)</name>
        <dbReference type="ChEBI" id="CHEBI:29105"/>
    </cofactor>
</comment>
<dbReference type="EMBL" id="FLRH01000003">
    <property type="protein sequence ID" value="SBT64241.1"/>
    <property type="molecule type" value="Genomic_DNA"/>
</dbReference>
<accession>A0A1A9B5A0</accession>
<dbReference type="GO" id="GO:0005975">
    <property type="term" value="P:carbohydrate metabolic process"/>
    <property type="evidence" value="ECO:0007669"/>
    <property type="project" value="InterPro"/>
</dbReference>
<proteinExistence type="inferred from homology"/>
<feature type="site" description="Stabilizes the phosphoryl group" evidence="3">
    <location>
        <position position="68"/>
    </location>
</feature>
<evidence type="ECO:0000256" key="3">
    <source>
        <dbReference type="PIRSR" id="PIRSR004682-3"/>
    </source>
</evidence>
<feature type="binding site" evidence="4">
    <location>
        <position position="23"/>
    </location>
    <ligand>
        <name>Mg(2+)</name>
        <dbReference type="ChEBI" id="CHEBI:18420"/>
    </ligand>
</feature>
<dbReference type="AlphaFoldDB" id="A0A1A9B5A0"/>
<keyword evidence="1" id="KW-0963">Cytoplasm</keyword>
<dbReference type="PANTHER" id="PTHR42891">
    <property type="entry name" value="D-GLYCERO-BETA-D-MANNO-HEPTOSE-1,7-BISPHOSPHATE 7-PHOSPHATASE"/>
    <property type="match status" value="1"/>
</dbReference>
<comment type="subcellular location">
    <subcellularLocation>
        <location evidence="1">Cytoplasm</location>
    </subcellularLocation>
</comment>
<dbReference type="RefSeq" id="WP_091569764.1">
    <property type="nucleotide sequence ID" value="NZ_FLRH01000003.1"/>
</dbReference>
<keyword evidence="4" id="KW-0479">Metal-binding</keyword>
<dbReference type="PANTHER" id="PTHR42891:SF1">
    <property type="entry name" value="D-GLYCERO-BETA-D-MANNO-HEPTOSE-1,7-BISPHOSPHATE 7-PHOSPHATASE"/>
    <property type="match status" value="1"/>
</dbReference>
<name>A0A1A9B5A0_9ACTN</name>
<gene>
    <name evidence="5" type="ORF">GA0070622_1211</name>
</gene>
<dbReference type="OrthoDB" id="9781367at2"/>
<feature type="binding site" evidence="4">
    <location>
        <position position="106"/>
    </location>
    <ligand>
        <name>Zn(2+)</name>
        <dbReference type="ChEBI" id="CHEBI:29105"/>
    </ligand>
</feature>
<dbReference type="GO" id="GO:0046872">
    <property type="term" value="F:metal ion binding"/>
    <property type="evidence" value="ECO:0007669"/>
    <property type="project" value="UniProtKB-KW"/>
</dbReference>
<reference evidence="6" key="1">
    <citation type="submission" date="2016-06" db="EMBL/GenBank/DDBJ databases">
        <authorList>
            <person name="Varghese N."/>
            <person name="Submissions Spin"/>
        </authorList>
    </citation>
    <scope>NUCLEOTIDE SEQUENCE [LARGE SCALE GENOMIC DNA]</scope>
    <source>
        <strain evidence="6">DSM 45794</strain>
    </source>
</reference>
<feature type="active site" description="Nucleophile" evidence="2">
    <location>
        <position position="21"/>
    </location>
</feature>
<dbReference type="EC" id="3.1.3.-" evidence="1"/>
<dbReference type="Pfam" id="PF13242">
    <property type="entry name" value="Hydrolase_like"/>
    <property type="match status" value="1"/>
</dbReference>
<comment type="similarity">
    <text evidence="1">Belongs to the gmhB family.</text>
</comment>
<evidence type="ECO:0000256" key="4">
    <source>
        <dbReference type="PIRSR" id="PIRSR004682-4"/>
    </source>
</evidence>
<evidence type="ECO:0000256" key="1">
    <source>
        <dbReference type="PIRNR" id="PIRNR004682"/>
    </source>
</evidence>
<feature type="binding site" evidence="4">
    <location>
        <position position="120"/>
    </location>
    <ligand>
        <name>Zn(2+)</name>
        <dbReference type="ChEBI" id="CHEBI:29105"/>
    </ligand>
</feature>
<feature type="binding site" evidence="4">
    <location>
        <position position="104"/>
    </location>
    <ligand>
        <name>Zn(2+)</name>
        <dbReference type="ChEBI" id="CHEBI:29105"/>
    </ligand>
</feature>
<protein>
    <recommendedName>
        <fullName evidence="1">D,D-heptose 1,7-bisphosphate phosphatase</fullName>
        <ecNumber evidence="1">3.1.3.-</ecNumber>
    </recommendedName>
</protein>
<keyword evidence="1" id="KW-0119">Carbohydrate metabolism</keyword>
<dbReference type="STRING" id="946078.GA0070622_1211"/>
<evidence type="ECO:0000313" key="6">
    <source>
        <dbReference type="Proteomes" id="UP000199558"/>
    </source>
</evidence>
<feature type="active site" description="Proton donor" evidence="2">
    <location>
        <position position="23"/>
    </location>
</feature>
<feature type="binding site" evidence="4">
    <location>
        <position position="153"/>
    </location>
    <ligand>
        <name>Mg(2+)</name>
        <dbReference type="ChEBI" id="CHEBI:18420"/>
    </ligand>
</feature>
<sequence>MPWSRIPDHLRLRPVPVLYLDLDGTVREGKDDPLGRFVNGPEDVRVFPAAVEMMRRWKAGGGRVIGVSNQGGIALGHVTTAQVVAAMSETQRQADSLFDRIAWCSHHPKAAGPEWARCWCRKPAPGLLIQAAVSLGAECGEYYPPHLGLMVGDRSEDMLCAHRSGLDFEWAADWRARAGEQRSAAK</sequence>
<keyword evidence="4" id="KW-0460">Magnesium</keyword>
<feature type="site" description="Contributes to substrate recognition" evidence="3">
    <location>
        <position position="121"/>
    </location>
</feature>